<dbReference type="RefSeq" id="WP_205288605.1">
    <property type="nucleotide sequence ID" value="NZ_CP031929.2"/>
</dbReference>
<evidence type="ECO:0000313" key="2">
    <source>
        <dbReference type="Proteomes" id="UP000663169"/>
    </source>
</evidence>
<geneLocation type="plasmid" evidence="1 2">
    <name>p223H</name>
</geneLocation>
<keyword evidence="1" id="KW-0614">Plasmid</keyword>
<dbReference type="EMBL" id="CP031929">
    <property type="protein sequence ID" value="QRZ36086.2"/>
    <property type="molecule type" value="Genomic_DNA"/>
</dbReference>
<accession>A0AAJ4T317</accession>
<sequence length="597" mass="67511">MAFKSKTVIDEDTGKKIVAYGIADKFGIATLSERLFCKSILACIADGLIKKPESARLRYEVAGLAVRSIDKQQILTNSAGDTGKLRVSFGSGDHLSPLQEQNDSSLRVRKMTQQIDIAQRLFADEYGMGRKMYGYMLTPTVPNGSKGKLKEQFQVYRDRVSAMFKALGNGTIRKNGLVLVDKSGKPVDFVGGMVGFELTVNRDVMNAGGVNGLYNHHGHLILLTASPLDVDACRDILFDKWQRLNAKDYQLSKNAFQFDKIVAKNPSNIKNAYLYDALKETVKYATKPDTWSYFDDITKSRYQREIFAEIYNSLRGVKRKRAYGILLHAKTFLNVFSPFENAISMSTASSMPEIVTQLVELSNSGGRYSSKHLRALTPNEVLFYNKDLVSGILVAPGLESEMNDYIDNELSLSDELSKRFISVFKDMVFTNSIEDLLSKLAYQIQDAEKVKNYNKAKDLMILGDAIFDNITSMTPVHSEKPVFGLTVSEWESGKSAYWFYPDSDVVTYKVRQNSYLDIDTKCHTDYQKEMAKQFGDLYFAKYGHLVKANDESDFYVDQYFKLGSKFGIDSSRMKRKEKVNLFVSLGCSVEEFFEDEF</sequence>
<name>A0AAJ4T317_LACLL</name>
<organism evidence="1 2">
    <name type="scientific">Lactococcus lactis subsp. lactis</name>
    <name type="common">Streptococcus lactis</name>
    <dbReference type="NCBI Taxonomy" id="1360"/>
    <lineage>
        <taxon>Bacteria</taxon>
        <taxon>Bacillati</taxon>
        <taxon>Bacillota</taxon>
        <taxon>Bacilli</taxon>
        <taxon>Lactobacillales</taxon>
        <taxon>Streptococcaceae</taxon>
        <taxon>Lactococcus</taxon>
    </lineage>
</organism>
<dbReference type="Proteomes" id="UP000663169">
    <property type="component" value="Plasmid p223H"/>
</dbReference>
<proteinExistence type="predicted"/>
<gene>
    <name evidence="1" type="ORF">LL223_04050</name>
</gene>
<reference evidence="1" key="1">
    <citation type="journal article" date="2020" name="Mol. Microbiol.">
        <title>The CWPS Rubik's cube: Linking diversity of cell wall polysaccharide structures with the encoded biosynthetic machinery of selected Lactococcus lactis strains.</title>
        <authorList>
            <person name="Mahony J."/>
            <person name="Frantzen C."/>
            <person name="Vinogradov E."/>
            <person name="Sadovskaya I."/>
            <person name="Theodorou I."/>
            <person name="Kelleher P."/>
            <person name="Chapot-Chartier M.P."/>
            <person name="Cambillau C."/>
            <person name="Holo H."/>
            <person name="van Sinderen D."/>
        </authorList>
    </citation>
    <scope>NUCLEOTIDE SEQUENCE</scope>
    <source>
        <strain evidence="1">223</strain>
    </source>
</reference>
<evidence type="ECO:0000313" key="1">
    <source>
        <dbReference type="EMBL" id="QRZ36086.2"/>
    </source>
</evidence>
<reference evidence="1" key="2">
    <citation type="submission" date="2023-04" db="EMBL/GenBank/DDBJ databases">
        <authorList>
            <person name="McDonnell B."/>
        </authorList>
    </citation>
    <scope>NUCLEOTIDE SEQUENCE</scope>
    <source>
        <strain evidence="1">223</strain>
        <plasmid evidence="1">p223H</plasmid>
    </source>
</reference>
<protein>
    <submittedName>
        <fullName evidence="1">Uncharacterized protein</fullName>
    </submittedName>
</protein>
<dbReference type="AlphaFoldDB" id="A0AAJ4T317"/>